<dbReference type="EMBL" id="HF563609">
    <property type="protein sequence ID" value="CCP25751.1"/>
    <property type="molecule type" value="Genomic_DNA"/>
</dbReference>
<feature type="domain" description="Transposase IS4-like" evidence="1">
    <location>
        <begin position="86"/>
        <end position="133"/>
    </location>
</feature>
<evidence type="ECO:0000313" key="3">
    <source>
        <dbReference type="Proteomes" id="UP000010802"/>
    </source>
</evidence>
<dbReference type="AlphaFoldDB" id="L0RXX9"/>
<dbReference type="OrthoDB" id="2325342at2"/>
<dbReference type="KEGG" id="tae:TepiRe1_1031"/>
<evidence type="ECO:0000259" key="1">
    <source>
        <dbReference type="Pfam" id="PF01609"/>
    </source>
</evidence>
<dbReference type="GO" id="GO:0004803">
    <property type="term" value="F:transposase activity"/>
    <property type="evidence" value="ECO:0007669"/>
    <property type="project" value="InterPro"/>
</dbReference>
<name>L0RXX9_TEPAE</name>
<protein>
    <recommendedName>
        <fullName evidence="1">Transposase IS4-like domain-containing protein</fullName>
    </recommendedName>
</protein>
<dbReference type="PATRIC" id="fig|1209989.3.peg.1136"/>
<dbReference type="InterPro" id="IPR002559">
    <property type="entry name" value="Transposase_11"/>
</dbReference>
<evidence type="ECO:0000313" key="2">
    <source>
        <dbReference type="EMBL" id="CCP25751.1"/>
    </source>
</evidence>
<dbReference type="Gene3D" id="3.90.350.10">
    <property type="entry name" value="Transposase Inhibitor Protein From Tn5, Chain A, domain 1"/>
    <property type="match status" value="1"/>
</dbReference>
<dbReference type="GO" id="GO:0006313">
    <property type="term" value="P:DNA transposition"/>
    <property type="evidence" value="ECO:0007669"/>
    <property type="project" value="InterPro"/>
</dbReference>
<keyword evidence="3" id="KW-1185">Reference proteome</keyword>
<dbReference type="Pfam" id="PF01609">
    <property type="entry name" value="DDE_Tnp_1"/>
    <property type="match status" value="1"/>
</dbReference>
<reference evidence="3" key="1">
    <citation type="journal article" date="2013" name="Genome Announc.">
        <title>First genome sequence of a syntrophic acetate-oxidizing bacterium, Tepidanaerobacter acetatoxydans strain Re1.</title>
        <authorList>
            <person name="Manzoor S."/>
            <person name="Bongcam-Rudloff E."/>
            <person name="Schnurer A."/>
            <person name="Muller B."/>
        </authorList>
    </citation>
    <scope>NUCLEOTIDE SEQUENCE [LARGE SCALE GENOMIC DNA]</scope>
    <source>
        <strain evidence="3">Re1</strain>
    </source>
</reference>
<dbReference type="GO" id="GO:0003677">
    <property type="term" value="F:DNA binding"/>
    <property type="evidence" value="ECO:0007669"/>
    <property type="project" value="InterPro"/>
</dbReference>
<organism evidence="2 3">
    <name type="scientific">Tepidanaerobacter acetatoxydans (strain DSM 21804 / JCM 16047 / Re1)</name>
    <dbReference type="NCBI Taxonomy" id="1209989"/>
    <lineage>
        <taxon>Bacteria</taxon>
        <taxon>Bacillati</taxon>
        <taxon>Bacillota</taxon>
        <taxon>Clostridia</taxon>
        <taxon>Thermosediminibacterales</taxon>
        <taxon>Tepidanaerobacteraceae</taxon>
        <taxon>Tepidanaerobacter</taxon>
    </lineage>
</organism>
<dbReference type="RefSeq" id="WP_015295173.1">
    <property type="nucleotide sequence ID" value="NC_015519.1"/>
</dbReference>
<dbReference type="HOGENOM" id="CLU_1659873_0_0_9"/>
<gene>
    <name evidence="2" type="ordered locus">TEPIRE1_1031</name>
</gene>
<dbReference type="InterPro" id="IPR012337">
    <property type="entry name" value="RNaseH-like_sf"/>
</dbReference>
<dbReference type="Proteomes" id="UP000010802">
    <property type="component" value="Chromosome"/>
</dbReference>
<sequence length="159" mass="18347">MPDIQKNYTKRIAKVLGNNPVILVDDTDVIKPHGKKFEALGKVKDDSSKDNKIEKGYLVTEMVGLTASKNPVNLVLATNKIIKGKEDVVDIVRTYMSRWRIEEYFRFKKQHFGFKNFRVRSLRSINNLNQLLTYAIGLLGILAEKMNSNYCTLRIKRLK</sequence>
<accession>L0RXX9</accession>
<dbReference type="eggNOG" id="COG3385">
    <property type="taxonomic scope" value="Bacteria"/>
</dbReference>
<proteinExistence type="predicted"/>
<dbReference type="SUPFAM" id="SSF53098">
    <property type="entry name" value="Ribonuclease H-like"/>
    <property type="match status" value="1"/>
</dbReference>